<name>A0A1V4L104_PATFA</name>
<sequence length="85" mass="9420">MDPQHLSKERTTEQKAALLGSAQTSEVHGFWFSHDTKLMYSNLQKISGLLSEEARKGGQLSLKSCNDLDYCESLSLPAVFLCVSL</sequence>
<dbReference type="Proteomes" id="UP000190648">
    <property type="component" value="Unassembled WGS sequence"/>
</dbReference>
<evidence type="ECO:0000313" key="1">
    <source>
        <dbReference type="EMBL" id="OPJ90524.1"/>
    </source>
</evidence>
<evidence type="ECO:0000313" key="2">
    <source>
        <dbReference type="Proteomes" id="UP000190648"/>
    </source>
</evidence>
<dbReference type="EMBL" id="LSYS01000242">
    <property type="protein sequence ID" value="OPJ90524.1"/>
    <property type="molecule type" value="Genomic_DNA"/>
</dbReference>
<protein>
    <submittedName>
        <fullName evidence="1">Uncharacterized protein</fullName>
    </submittedName>
</protein>
<organism evidence="1 2">
    <name type="scientific">Patagioenas fasciata monilis</name>
    <dbReference type="NCBI Taxonomy" id="372326"/>
    <lineage>
        <taxon>Eukaryota</taxon>
        <taxon>Metazoa</taxon>
        <taxon>Chordata</taxon>
        <taxon>Craniata</taxon>
        <taxon>Vertebrata</taxon>
        <taxon>Euteleostomi</taxon>
        <taxon>Archelosauria</taxon>
        <taxon>Archosauria</taxon>
        <taxon>Dinosauria</taxon>
        <taxon>Saurischia</taxon>
        <taxon>Theropoda</taxon>
        <taxon>Coelurosauria</taxon>
        <taxon>Aves</taxon>
        <taxon>Neognathae</taxon>
        <taxon>Neoaves</taxon>
        <taxon>Columbimorphae</taxon>
        <taxon>Columbiformes</taxon>
        <taxon>Columbidae</taxon>
        <taxon>Patagioenas</taxon>
    </lineage>
</organism>
<gene>
    <name evidence="1" type="ORF">AV530_008702</name>
</gene>
<comment type="caution">
    <text evidence="1">The sequence shown here is derived from an EMBL/GenBank/DDBJ whole genome shotgun (WGS) entry which is preliminary data.</text>
</comment>
<dbReference type="AlphaFoldDB" id="A0A1V4L104"/>
<accession>A0A1V4L104</accession>
<reference evidence="1 2" key="1">
    <citation type="submission" date="2016-02" db="EMBL/GenBank/DDBJ databases">
        <title>Band-tailed pigeon sequencing and assembly.</title>
        <authorList>
            <person name="Soares A.E."/>
            <person name="Novak B.J."/>
            <person name="Rice E.S."/>
            <person name="O'Connell B."/>
            <person name="Chang D."/>
            <person name="Weber S."/>
            <person name="Shapiro B."/>
        </authorList>
    </citation>
    <scope>NUCLEOTIDE SEQUENCE [LARGE SCALE GENOMIC DNA]</scope>
    <source>
        <strain evidence="1">BTP2013</strain>
        <tissue evidence="1">Blood</tissue>
    </source>
</reference>
<keyword evidence="2" id="KW-1185">Reference proteome</keyword>
<proteinExistence type="predicted"/>